<evidence type="ECO:0000256" key="1">
    <source>
        <dbReference type="SAM" id="MobiDB-lite"/>
    </source>
</evidence>
<name>A0A426XGE1_ENSVE</name>
<feature type="region of interest" description="Disordered" evidence="1">
    <location>
        <begin position="59"/>
        <end position="126"/>
    </location>
</feature>
<dbReference type="PANTHER" id="PTHR47210">
    <property type="entry name" value="MEDIATOR OF RNA POLYMERASE II TRANSCRIPTION SUBUNIT 26C-RELATED"/>
    <property type="match status" value="1"/>
</dbReference>
<dbReference type="EMBL" id="AMZH03021085">
    <property type="protein sequence ID" value="RRT38561.1"/>
    <property type="molecule type" value="Genomic_DNA"/>
</dbReference>
<feature type="region of interest" description="Disordered" evidence="1">
    <location>
        <begin position="152"/>
        <end position="193"/>
    </location>
</feature>
<gene>
    <name evidence="2" type="ORF">B296_00029404</name>
</gene>
<dbReference type="Proteomes" id="UP000287651">
    <property type="component" value="Unassembled WGS sequence"/>
</dbReference>
<dbReference type="InterPro" id="IPR044790">
    <property type="entry name" value="MD26C-like"/>
</dbReference>
<sequence>MEAEDLRRWMRSTGVDLWALIDTAISVAAGEHRQELRSRRDGIVQRLYAAGDAGRCRNCGSSGGGSVVPRREEAKGSSSSAEKRAAVGAASPPSPESMNRTAAAAAAAEEEEEEDDQRTYGRSIDEEQSKILGIKQFLDDPDQNTKRRFEAAGYLSSERTSSESVEPKAKSAINPTKTNSTSTHAPSSASPAVKNPPSFFPFSFSVKTLPKFSSLIYVSPYQHKAKEHKDNLLDPERLASARKRLHENYQEAQNGNFFVLPYIVS</sequence>
<evidence type="ECO:0000313" key="3">
    <source>
        <dbReference type="Proteomes" id="UP000287651"/>
    </source>
</evidence>
<feature type="compositionally biased region" description="Basic and acidic residues" evidence="1">
    <location>
        <begin position="117"/>
        <end position="126"/>
    </location>
</feature>
<reference evidence="2 3" key="1">
    <citation type="journal article" date="2014" name="Agronomy (Basel)">
        <title>A Draft Genome Sequence for Ensete ventricosum, the Drought-Tolerant Tree Against Hunger.</title>
        <authorList>
            <person name="Harrison J."/>
            <person name="Moore K.A."/>
            <person name="Paszkiewicz K."/>
            <person name="Jones T."/>
            <person name="Grant M."/>
            <person name="Ambacheew D."/>
            <person name="Muzemil S."/>
            <person name="Studholme D.J."/>
        </authorList>
    </citation>
    <scope>NUCLEOTIDE SEQUENCE [LARGE SCALE GENOMIC DNA]</scope>
</reference>
<feature type="compositionally biased region" description="Low complexity" evidence="1">
    <location>
        <begin position="180"/>
        <end position="193"/>
    </location>
</feature>
<organism evidence="2 3">
    <name type="scientific">Ensete ventricosum</name>
    <name type="common">Abyssinian banana</name>
    <name type="synonym">Musa ensete</name>
    <dbReference type="NCBI Taxonomy" id="4639"/>
    <lineage>
        <taxon>Eukaryota</taxon>
        <taxon>Viridiplantae</taxon>
        <taxon>Streptophyta</taxon>
        <taxon>Embryophyta</taxon>
        <taxon>Tracheophyta</taxon>
        <taxon>Spermatophyta</taxon>
        <taxon>Magnoliopsida</taxon>
        <taxon>Liliopsida</taxon>
        <taxon>Zingiberales</taxon>
        <taxon>Musaceae</taxon>
        <taxon>Ensete</taxon>
    </lineage>
</organism>
<comment type="caution">
    <text evidence="2">The sequence shown here is derived from an EMBL/GenBank/DDBJ whole genome shotgun (WGS) entry which is preliminary data.</text>
</comment>
<feature type="compositionally biased region" description="Basic and acidic residues" evidence="1">
    <location>
        <begin position="69"/>
        <end position="85"/>
    </location>
</feature>
<protein>
    <submittedName>
        <fullName evidence="2">Uncharacterized protein</fullName>
    </submittedName>
</protein>
<accession>A0A426XGE1</accession>
<dbReference type="PANTHER" id="PTHR47210:SF1">
    <property type="entry name" value="MEDIATOR OF RNA POLYMERASE II TRANSCRIPTION SUBUNIT 26C-RELATED"/>
    <property type="match status" value="1"/>
</dbReference>
<proteinExistence type="predicted"/>
<evidence type="ECO:0000313" key="2">
    <source>
        <dbReference type="EMBL" id="RRT38561.1"/>
    </source>
</evidence>
<dbReference type="AlphaFoldDB" id="A0A426XGE1"/>